<keyword evidence="3" id="KW-1185">Reference proteome</keyword>
<dbReference type="InterPro" id="IPR022608">
    <property type="entry name" value="Tscrpt_reg_SplA"/>
</dbReference>
<keyword evidence="2" id="KW-0456">Lyase</keyword>
<dbReference type="Proteomes" id="UP001646157">
    <property type="component" value="Unassembled WGS sequence"/>
</dbReference>
<evidence type="ECO:0000313" key="2">
    <source>
        <dbReference type="EMBL" id="MBM7585564.1"/>
    </source>
</evidence>
<name>A0ABS2NCM5_9BACI</name>
<evidence type="ECO:0000313" key="3">
    <source>
        <dbReference type="Proteomes" id="UP001646157"/>
    </source>
</evidence>
<comment type="caution">
    <text evidence="2">The sequence shown here is derived from an EMBL/GenBank/DDBJ whole genome shotgun (WGS) entry which is preliminary data.</text>
</comment>
<sequence>MIINARRGDEMEVNHDPNDYSTHQVGDTVYVFYRNPHTQDVANIREAAVVLSPEDPNELALFLFETYYPLTNEVAVYKSEAEAENAYQQYFGSH</sequence>
<dbReference type="EMBL" id="JAFBDZ010000002">
    <property type="protein sequence ID" value="MBM7585564.1"/>
    <property type="molecule type" value="Genomic_DNA"/>
</dbReference>
<organism evidence="2 3">
    <name type="scientific">Rossellomorea pakistanensis</name>
    <dbReference type="NCBI Taxonomy" id="992288"/>
    <lineage>
        <taxon>Bacteria</taxon>
        <taxon>Bacillati</taxon>
        <taxon>Bacillota</taxon>
        <taxon>Bacilli</taxon>
        <taxon>Bacillales</taxon>
        <taxon>Bacillaceae</taxon>
        <taxon>Rossellomorea</taxon>
    </lineage>
</organism>
<feature type="compositionally biased region" description="Basic and acidic residues" evidence="1">
    <location>
        <begin position="1"/>
        <end position="18"/>
    </location>
</feature>
<proteinExistence type="predicted"/>
<accession>A0ABS2NCM5</accession>
<feature type="region of interest" description="Disordered" evidence="1">
    <location>
        <begin position="1"/>
        <end position="20"/>
    </location>
</feature>
<reference evidence="2 3" key="1">
    <citation type="submission" date="2021-01" db="EMBL/GenBank/DDBJ databases">
        <title>Genomic Encyclopedia of Type Strains, Phase IV (KMG-IV): sequencing the most valuable type-strain genomes for metagenomic binning, comparative biology and taxonomic classification.</title>
        <authorList>
            <person name="Goeker M."/>
        </authorList>
    </citation>
    <scope>NUCLEOTIDE SEQUENCE [LARGE SCALE GENOMIC DNA]</scope>
    <source>
        <strain evidence="2 3">DSM 24834</strain>
    </source>
</reference>
<dbReference type="GO" id="GO:0016829">
    <property type="term" value="F:lyase activity"/>
    <property type="evidence" value="ECO:0007669"/>
    <property type="project" value="UniProtKB-KW"/>
</dbReference>
<protein>
    <submittedName>
        <fullName evidence="2">Transcriptional regulator of the spore photoproduct lyase operon</fullName>
    </submittedName>
</protein>
<dbReference type="Pfam" id="PF11132">
    <property type="entry name" value="SplA"/>
    <property type="match status" value="1"/>
</dbReference>
<evidence type="ECO:0000256" key="1">
    <source>
        <dbReference type="SAM" id="MobiDB-lite"/>
    </source>
</evidence>
<gene>
    <name evidence="2" type="ORF">JOC86_002106</name>
</gene>